<protein>
    <submittedName>
        <fullName evidence="3">Flavin mononucleotide phosphatase</fullName>
    </submittedName>
</protein>
<gene>
    <name evidence="3" type="primary">yigB</name>
    <name evidence="3" type="ORF">MTCD1_00543</name>
</gene>
<dbReference type="SUPFAM" id="SSF56784">
    <property type="entry name" value="HAD-like"/>
    <property type="match status" value="1"/>
</dbReference>
<comment type="caution">
    <text evidence="3">The sequence shown here is derived from an EMBL/GenBank/DDBJ whole genome shotgun (WGS) entry which is preliminary data.</text>
</comment>
<evidence type="ECO:0000256" key="2">
    <source>
        <dbReference type="ARBA" id="ARBA00022842"/>
    </source>
</evidence>
<dbReference type="EMBL" id="BDQM01000003">
    <property type="protein sequence ID" value="GAW94944.1"/>
    <property type="molecule type" value="Genomic_DNA"/>
</dbReference>
<evidence type="ECO:0000256" key="1">
    <source>
        <dbReference type="ARBA" id="ARBA00022801"/>
    </source>
</evidence>
<dbReference type="InterPro" id="IPR023214">
    <property type="entry name" value="HAD_sf"/>
</dbReference>
<evidence type="ECO:0000313" key="3">
    <source>
        <dbReference type="EMBL" id="GAW94944.1"/>
    </source>
</evidence>
<sequence>MRFYRRLTTIKAISFDLDDTLYNNRPVMLAIEKQMLQYFTERFALLLPELVPKLKPIFNRRFWAPYRQQALAATPDLSHDVVRVRYETYRLGLLAHNVSAEDAVQEAQAGLDFFISLRSDFTVPKASHELLASLSKEFPLVAISNGNVNTKTLGIAHYFQHIYHAGFQRGANHGESGHLLRQKPAADMFTLVCQQLTIPMEQLLHVGDCGFADIYGALNAGCQTAWLPQYGVGKKLQQLPHIELTQVSELLQLLDYKQ</sequence>
<dbReference type="PANTHER" id="PTHR46470">
    <property type="entry name" value="N-ACYLNEURAMINATE-9-PHOSPHATASE"/>
    <property type="match status" value="1"/>
</dbReference>
<reference evidence="3 4" key="1">
    <citation type="submission" date="2017-06" db="EMBL/GenBank/DDBJ databases">
        <title>Whole Genome Sequences of Colwellia marinimaniae MTCD1.</title>
        <authorList>
            <person name="Kusumoto H."/>
            <person name="Inoue M."/>
            <person name="Tanikawa K."/>
            <person name="Maeji H."/>
            <person name="Cameron J.H."/>
            <person name="Bartlett D.H."/>
        </authorList>
    </citation>
    <scope>NUCLEOTIDE SEQUENCE [LARGE SCALE GENOMIC DNA]</scope>
    <source>
        <strain evidence="3 4">MTCD1</strain>
    </source>
</reference>
<dbReference type="InterPro" id="IPR051400">
    <property type="entry name" value="HAD-like_hydrolase"/>
</dbReference>
<dbReference type="Gene3D" id="3.40.50.1000">
    <property type="entry name" value="HAD superfamily/HAD-like"/>
    <property type="match status" value="1"/>
</dbReference>
<name>A0ABQ0MRH2_9GAMM</name>
<dbReference type="RefSeq" id="WP_057179190.1">
    <property type="nucleotide sequence ID" value="NZ_BDQM01000003.1"/>
</dbReference>
<dbReference type="SFLD" id="SFLDS00003">
    <property type="entry name" value="Haloacid_Dehalogenase"/>
    <property type="match status" value="1"/>
</dbReference>
<proteinExistence type="predicted"/>
<dbReference type="Pfam" id="PF00702">
    <property type="entry name" value="Hydrolase"/>
    <property type="match status" value="1"/>
</dbReference>
<organism evidence="3 4">
    <name type="scientific">Colwellia marinimaniae</name>
    <dbReference type="NCBI Taxonomy" id="1513592"/>
    <lineage>
        <taxon>Bacteria</taxon>
        <taxon>Pseudomonadati</taxon>
        <taxon>Pseudomonadota</taxon>
        <taxon>Gammaproteobacteria</taxon>
        <taxon>Alteromonadales</taxon>
        <taxon>Colwelliaceae</taxon>
        <taxon>Colwellia</taxon>
    </lineage>
</organism>
<dbReference type="PANTHER" id="PTHR46470:SF4">
    <property type="entry name" value="5-AMINO-6-(5-PHOSPHO-D-RIBITYLAMINO)URACIL PHOSPHATASE YIGB"/>
    <property type="match status" value="1"/>
</dbReference>
<dbReference type="InterPro" id="IPR036412">
    <property type="entry name" value="HAD-like_sf"/>
</dbReference>
<dbReference type="Proteomes" id="UP000197068">
    <property type="component" value="Unassembled WGS sequence"/>
</dbReference>
<dbReference type="Gene3D" id="1.20.120.1600">
    <property type="match status" value="1"/>
</dbReference>
<keyword evidence="1" id="KW-0378">Hydrolase</keyword>
<accession>A0ABQ0MRH2</accession>
<keyword evidence="4" id="KW-1185">Reference proteome</keyword>
<evidence type="ECO:0000313" key="4">
    <source>
        <dbReference type="Proteomes" id="UP000197068"/>
    </source>
</evidence>
<dbReference type="SFLD" id="SFLDG01129">
    <property type="entry name" value="C1.5:_HAD__Beta-PGM__Phosphata"/>
    <property type="match status" value="1"/>
</dbReference>
<keyword evidence="2" id="KW-0460">Magnesium</keyword>